<dbReference type="EMBL" id="LN879502">
    <property type="protein sequence ID" value="CUI17971.1"/>
    <property type="molecule type" value="Genomic_DNA"/>
</dbReference>
<accession>A0A0U5EUL9</accession>
<dbReference type="GO" id="GO:0008080">
    <property type="term" value="F:N-acetyltransferase activity"/>
    <property type="evidence" value="ECO:0007669"/>
    <property type="project" value="InterPro"/>
</dbReference>
<name>A0A0U5EUL9_9BACT</name>
<dbReference type="InParanoid" id="A0A0U5EUL9"/>
<dbReference type="InterPro" id="IPR000182">
    <property type="entry name" value="GNAT_dom"/>
</dbReference>
<evidence type="ECO:0000313" key="2">
    <source>
        <dbReference type="EMBL" id="CUI17971.1"/>
    </source>
</evidence>
<dbReference type="AlphaFoldDB" id="A0A0U5EUL9"/>
<dbReference type="PANTHER" id="PTHR13538:SF4">
    <property type="entry name" value="N-ALPHA-ACETYLTRANSFERASE 80"/>
    <property type="match status" value="1"/>
</dbReference>
<dbReference type="GO" id="GO:0005737">
    <property type="term" value="C:cytoplasm"/>
    <property type="evidence" value="ECO:0007669"/>
    <property type="project" value="TreeGrafter"/>
</dbReference>
<protein>
    <recommendedName>
        <fullName evidence="1">N-acetyltransferase domain-containing protein</fullName>
    </recommendedName>
</protein>
<dbReference type="KEGG" id="pnl:PNK_2375"/>
<dbReference type="SUPFAM" id="SSF55729">
    <property type="entry name" value="Acyl-CoA N-acyltransferases (Nat)"/>
    <property type="match status" value="1"/>
</dbReference>
<organism evidence="2 3">
    <name type="scientific">Candidatus Protochlamydia naegleriophila</name>
    <dbReference type="NCBI Taxonomy" id="389348"/>
    <lineage>
        <taxon>Bacteria</taxon>
        <taxon>Pseudomonadati</taxon>
        <taxon>Chlamydiota</taxon>
        <taxon>Chlamydiia</taxon>
        <taxon>Parachlamydiales</taxon>
        <taxon>Parachlamydiaceae</taxon>
        <taxon>Candidatus Protochlamydia</taxon>
    </lineage>
</organism>
<dbReference type="InterPro" id="IPR039840">
    <property type="entry name" value="NAA80"/>
</dbReference>
<dbReference type="PANTHER" id="PTHR13538">
    <property type="entry name" value="N-ACETYLTRANSFERASE 6"/>
    <property type="match status" value="1"/>
</dbReference>
<sequence length="172" mass="19684">MNYSISFVDKISDVEEDKMTKDLVAYESAHGIDVNYKKFSIVLKDDKGSVLGILNAFTAFAEIYIDDIWIDTPHRGKGFGKKLLKELENHFQGKGFNNINLVTSAFQAPGFYEKCGFQAEFVRENIKNPKLTKTFFVKFFNDEVQTQGILKNQESGNATEKSCHPRQEIYFD</sequence>
<dbReference type="PATRIC" id="fig|389348.3.peg.2665"/>
<reference evidence="3" key="1">
    <citation type="submission" date="2015-09" db="EMBL/GenBank/DDBJ databases">
        <authorList>
            <person name="Bertelli C."/>
        </authorList>
    </citation>
    <scope>NUCLEOTIDE SEQUENCE [LARGE SCALE GENOMIC DNA]</scope>
    <source>
        <strain evidence="3">KNic</strain>
    </source>
</reference>
<dbReference type="InterPro" id="IPR016181">
    <property type="entry name" value="Acyl_CoA_acyltransferase"/>
</dbReference>
<gene>
    <name evidence="2" type="ORF">PNK_2375</name>
</gene>
<dbReference type="Gene3D" id="3.40.630.30">
    <property type="match status" value="1"/>
</dbReference>
<dbReference type="STRING" id="389348.PNK_2375"/>
<dbReference type="CDD" id="cd04301">
    <property type="entry name" value="NAT_SF"/>
    <property type="match status" value="1"/>
</dbReference>
<proteinExistence type="predicted"/>
<dbReference type="Pfam" id="PF00583">
    <property type="entry name" value="Acetyltransf_1"/>
    <property type="match status" value="1"/>
</dbReference>
<dbReference type="PROSITE" id="PS51186">
    <property type="entry name" value="GNAT"/>
    <property type="match status" value="1"/>
</dbReference>
<keyword evidence="3" id="KW-1185">Reference proteome</keyword>
<evidence type="ECO:0000259" key="1">
    <source>
        <dbReference type="PROSITE" id="PS51186"/>
    </source>
</evidence>
<evidence type="ECO:0000313" key="3">
    <source>
        <dbReference type="Proteomes" id="UP000069902"/>
    </source>
</evidence>
<dbReference type="Proteomes" id="UP000069902">
    <property type="component" value="Chromosome cPNK"/>
</dbReference>
<feature type="domain" description="N-acetyltransferase" evidence="1">
    <location>
        <begin position="1"/>
        <end position="138"/>
    </location>
</feature>
<dbReference type="GO" id="GO:1905502">
    <property type="term" value="F:acetyl-CoA binding"/>
    <property type="evidence" value="ECO:0007669"/>
    <property type="project" value="TreeGrafter"/>
</dbReference>